<feature type="compositionally biased region" description="Gly residues" evidence="1">
    <location>
        <begin position="167"/>
        <end position="180"/>
    </location>
</feature>
<accession>A0AAD4EWA2</accession>
<feature type="region of interest" description="Disordered" evidence="1">
    <location>
        <begin position="157"/>
        <end position="182"/>
    </location>
</feature>
<name>A0AAD4EWA2_9PEZI</name>
<dbReference type="EMBL" id="JAHCVI010000002">
    <property type="protein sequence ID" value="KAG7288734.1"/>
    <property type="molecule type" value="Genomic_DNA"/>
</dbReference>
<evidence type="ECO:0000313" key="3">
    <source>
        <dbReference type="Proteomes" id="UP001197093"/>
    </source>
</evidence>
<dbReference type="AlphaFoldDB" id="A0AAD4EWA2"/>
<gene>
    <name evidence="2" type="ORF">NEMBOFW57_005090</name>
</gene>
<evidence type="ECO:0000256" key="1">
    <source>
        <dbReference type="SAM" id="MobiDB-lite"/>
    </source>
</evidence>
<protein>
    <submittedName>
        <fullName evidence="2">Uncharacterized protein</fullName>
    </submittedName>
</protein>
<reference evidence="2" key="1">
    <citation type="submission" date="2023-02" db="EMBL/GenBank/DDBJ databases">
        <authorList>
            <person name="Palmer J.M."/>
        </authorList>
    </citation>
    <scope>NUCLEOTIDE SEQUENCE</scope>
    <source>
        <strain evidence="2">FW57</strain>
    </source>
</reference>
<sequence length="254" mass="28244">MELYPEMESIKTNLSLLMATTQLEAVLQRASSLELGNIRLQEEMNLLKRMVKSQMKTIRILDQQLNRDRRANGIQQTDSFSPEHQYVLLNLGRSMWTVVGGYIIPSGPLHINDLPGYATAFLVPDLSINIISVVTARRHNVDIQWFGAISTNNIHSTSGNAQNSASGDGGGDGGGGGGGVLLDFGNGRRPERSIGRATLHWSGSSQRHNAHYMYHQQPPSLVVECEVCENSEVALIFGRPFVNERERRWRRSGF</sequence>
<evidence type="ECO:0000313" key="2">
    <source>
        <dbReference type="EMBL" id="KAG7288734.1"/>
    </source>
</evidence>
<organism evidence="2 3">
    <name type="scientific">Staphylotrichum longicolle</name>
    <dbReference type="NCBI Taxonomy" id="669026"/>
    <lineage>
        <taxon>Eukaryota</taxon>
        <taxon>Fungi</taxon>
        <taxon>Dikarya</taxon>
        <taxon>Ascomycota</taxon>
        <taxon>Pezizomycotina</taxon>
        <taxon>Sordariomycetes</taxon>
        <taxon>Sordariomycetidae</taxon>
        <taxon>Sordariales</taxon>
        <taxon>Chaetomiaceae</taxon>
        <taxon>Staphylotrichum</taxon>
    </lineage>
</organism>
<dbReference type="Proteomes" id="UP001197093">
    <property type="component" value="Unassembled WGS sequence"/>
</dbReference>
<comment type="caution">
    <text evidence="2">The sequence shown here is derived from an EMBL/GenBank/DDBJ whole genome shotgun (WGS) entry which is preliminary data.</text>
</comment>
<keyword evidence="3" id="KW-1185">Reference proteome</keyword>
<feature type="compositionally biased region" description="Polar residues" evidence="1">
    <location>
        <begin position="157"/>
        <end position="166"/>
    </location>
</feature>
<proteinExistence type="predicted"/>